<dbReference type="KEGG" id="pgs:CPT03_14470"/>
<dbReference type="Gene3D" id="1.25.40.10">
    <property type="entry name" value="Tetratricopeptide repeat domain"/>
    <property type="match status" value="1"/>
</dbReference>
<protein>
    <recommendedName>
        <fullName evidence="3">Outer membrane lipoprotein BamD-like domain-containing protein</fullName>
    </recommendedName>
</protein>
<dbReference type="InterPro" id="IPR011990">
    <property type="entry name" value="TPR-like_helical_dom_sf"/>
</dbReference>
<evidence type="ECO:0000313" key="2">
    <source>
        <dbReference type="Proteomes" id="UP000223749"/>
    </source>
</evidence>
<reference evidence="1 2" key="1">
    <citation type="submission" date="2017-10" db="EMBL/GenBank/DDBJ databases">
        <title>Whole genome of Pedobacter ginsengisoli T01R-27 isolated from tomato rhizosphere.</title>
        <authorList>
            <person name="Weon H.-Y."/>
            <person name="Lee S.A."/>
            <person name="Sang M.K."/>
            <person name="Song J."/>
        </authorList>
    </citation>
    <scope>NUCLEOTIDE SEQUENCE [LARGE SCALE GENOMIC DNA]</scope>
    <source>
        <strain evidence="1 2">T01R-27</strain>
    </source>
</reference>
<proteinExistence type="predicted"/>
<gene>
    <name evidence="1" type="ORF">CPT03_14470</name>
</gene>
<evidence type="ECO:0008006" key="3">
    <source>
        <dbReference type="Google" id="ProtNLM"/>
    </source>
</evidence>
<evidence type="ECO:0000313" key="1">
    <source>
        <dbReference type="EMBL" id="ATP57591.1"/>
    </source>
</evidence>
<dbReference type="SUPFAM" id="SSF48452">
    <property type="entry name" value="TPR-like"/>
    <property type="match status" value="1"/>
</dbReference>
<dbReference type="AlphaFoldDB" id="A0A2D1U7L6"/>
<name>A0A2D1U7L6_9SPHI</name>
<accession>A0A2D1U7L6</accession>
<keyword evidence="2" id="KW-1185">Reference proteome</keyword>
<sequence>MMMLVNSSCGQSINSNNVAKAQTLVNQAGALMMSASAGEEEKVTLNKAVDLLKKSIELNDTVNVAAQSLIICYIRLKEPQKAIDICTQWLKKFPKDENARLQRGMLYYSSKEFTLADSDFDIIKAYLAKQNPTFSSNLAPAEINKIINLSFLNVVVGNQEHAIYLIDHLKTALPKNTIVDRAYLDMQKTTRDDVIRKFTGF</sequence>
<dbReference type="Proteomes" id="UP000223749">
    <property type="component" value="Chromosome"/>
</dbReference>
<organism evidence="1 2">
    <name type="scientific">Pedobacter ginsengisoli</name>
    <dbReference type="NCBI Taxonomy" id="363852"/>
    <lineage>
        <taxon>Bacteria</taxon>
        <taxon>Pseudomonadati</taxon>
        <taxon>Bacteroidota</taxon>
        <taxon>Sphingobacteriia</taxon>
        <taxon>Sphingobacteriales</taxon>
        <taxon>Sphingobacteriaceae</taxon>
        <taxon>Pedobacter</taxon>
    </lineage>
</organism>
<dbReference type="EMBL" id="CP024091">
    <property type="protein sequence ID" value="ATP57591.1"/>
    <property type="molecule type" value="Genomic_DNA"/>
</dbReference>